<feature type="compositionally biased region" description="Basic and acidic residues" evidence="1">
    <location>
        <begin position="375"/>
        <end position="385"/>
    </location>
</feature>
<dbReference type="SUPFAM" id="SSF49464">
    <property type="entry name" value="Carboxypeptidase regulatory domain-like"/>
    <property type="match status" value="2"/>
</dbReference>
<organism evidence="3 4">
    <name type="scientific">Candidatus Fervidibacter japonicus</name>
    <dbReference type="NCBI Taxonomy" id="2035412"/>
    <lineage>
        <taxon>Bacteria</taxon>
        <taxon>Candidatus Fervidibacterota</taxon>
        <taxon>Candidatus Fervidibacter</taxon>
    </lineage>
</organism>
<dbReference type="Pfam" id="PF12690">
    <property type="entry name" value="BsuPI"/>
    <property type="match status" value="1"/>
</dbReference>
<feature type="region of interest" description="Disordered" evidence="1">
    <location>
        <begin position="25"/>
        <end position="44"/>
    </location>
</feature>
<feature type="compositionally biased region" description="Basic residues" evidence="1">
    <location>
        <begin position="386"/>
        <end position="395"/>
    </location>
</feature>
<dbReference type="InterPro" id="IPR038144">
    <property type="entry name" value="IPI"/>
</dbReference>
<gene>
    <name evidence="3" type="ORF">HRbin17_00509</name>
</gene>
<feature type="domain" description="Intracellular proteinase inhibitor BsuPI" evidence="2">
    <location>
        <begin position="487"/>
        <end position="582"/>
    </location>
</feature>
<dbReference type="InterPro" id="IPR013784">
    <property type="entry name" value="Carb-bd-like_fold"/>
</dbReference>
<protein>
    <recommendedName>
        <fullName evidence="2">Intracellular proteinase inhibitor BsuPI domain-containing protein</fullName>
    </recommendedName>
</protein>
<dbReference type="Gene3D" id="2.60.40.1120">
    <property type="entry name" value="Carboxypeptidase-like, regulatory domain"/>
    <property type="match status" value="3"/>
</dbReference>
<dbReference type="InterPro" id="IPR008969">
    <property type="entry name" value="CarboxyPept-like_regulatory"/>
</dbReference>
<dbReference type="AlphaFoldDB" id="A0A2H5XA25"/>
<reference evidence="4" key="1">
    <citation type="submission" date="2017-09" db="EMBL/GenBank/DDBJ databases">
        <title>Metaegenomics of thermophilic ammonia-oxidizing enrichment culture.</title>
        <authorList>
            <person name="Kato S."/>
            <person name="Suzuki K."/>
        </authorList>
    </citation>
    <scope>NUCLEOTIDE SEQUENCE [LARGE SCALE GENOMIC DNA]</scope>
</reference>
<feature type="region of interest" description="Disordered" evidence="1">
    <location>
        <begin position="375"/>
        <end position="422"/>
    </location>
</feature>
<comment type="caution">
    <text evidence="3">The sequence shown here is derived from an EMBL/GenBank/DDBJ whole genome shotgun (WGS) entry which is preliminary data.</text>
</comment>
<dbReference type="InterPro" id="IPR020481">
    <property type="entry name" value="Intracell_prot_inh_BsuPI"/>
</dbReference>
<sequence length="600" mass="63360">MERPLWVVVVLSVAAAALAGCGGGSKAPLSGGSSSGGASTGSVQGRLALPGTRQALANRFVARVHGTDDEQALVVRVNTDGTFRIDGVPGGQQTVTVEDAQGAQGAVVVVFVRPGQINDVGEIVPQPLGKIAGIVSEVDANGMPVRPIARARVLAHPLATGQQDDLQDLSERPVFTARTNASGSYELLLPPGDYLVEVQHPDYEPAAQTVSVQRMSTTALDFGLHPRPRQTGTVVGTVSAQVNGQQVPVPGALVVLLPRGARPQPLNVGSVISALQHDKGDSRQHPLFTFTKADGSFMLTGVPAGDYTAFAFKKGLGQDQADITVQADASVAVHFVLQARLGVIRGKVTDSMTGQPIGGATVIAIRAGDPFWDWDDWRESDDRKGGKGKWHRPSRPKPNDTQASPNFPPLPPSEPPVRVGTLTDADGNYQLVVPPGTYFVAAGADGYEWQAQEVTVTVGATATADFALVRTQLASVQVQLEVEQQVVAGESVTMRLKVENEGAQPVTLTFPTSQRYDFIVTRTDGTVVWQWSHGKNFTQAVGTLTLAPGQEVELQEEWDQRGNDGNLVAPGDYQVRGVLTVKPPIVTAPEPLTIAPAASQ</sequence>
<proteinExistence type="predicted"/>
<dbReference type="PROSITE" id="PS51257">
    <property type="entry name" value="PROKAR_LIPOPROTEIN"/>
    <property type="match status" value="1"/>
</dbReference>
<evidence type="ECO:0000313" key="3">
    <source>
        <dbReference type="EMBL" id="GBC98014.1"/>
    </source>
</evidence>
<dbReference type="GO" id="GO:0030246">
    <property type="term" value="F:carbohydrate binding"/>
    <property type="evidence" value="ECO:0007669"/>
    <property type="project" value="InterPro"/>
</dbReference>
<evidence type="ECO:0000256" key="1">
    <source>
        <dbReference type="SAM" id="MobiDB-lite"/>
    </source>
</evidence>
<dbReference type="EMBL" id="BEHT01000005">
    <property type="protein sequence ID" value="GBC98014.1"/>
    <property type="molecule type" value="Genomic_DNA"/>
</dbReference>
<accession>A0A2H5XA25</accession>
<dbReference type="Pfam" id="PF13620">
    <property type="entry name" value="CarboxypepD_reg"/>
    <property type="match status" value="2"/>
</dbReference>
<evidence type="ECO:0000259" key="2">
    <source>
        <dbReference type="Pfam" id="PF12690"/>
    </source>
</evidence>
<name>A0A2H5XA25_9BACT</name>
<dbReference type="Proteomes" id="UP000236173">
    <property type="component" value="Unassembled WGS sequence"/>
</dbReference>
<feature type="compositionally biased region" description="Pro residues" evidence="1">
    <location>
        <begin position="406"/>
        <end position="415"/>
    </location>
</feature>
<evidence type="ECO:0000313" key="4">
    <source>
        <dbReference type="Proteomes" id="UP000236173"/>
    </source>
</evidence>
<dbReference type="SUPFAM" id="SSF49452">
    <property type="entry name" value="Starch-binding domain-like"/>
    <property type="match status" value="1"/>
</dbReference>
<dbReference type="Gene3D" id="2.60.40.2360">
    <property type="entry name" value="Intracellular proteinase inhibitor BsuPI"/>
    <property type="match status" value="1"/>
</dbReference>